<name>A0A0U1Q326_9BURK</name>
<feature type="signal peptide" evidence="3">
    <location>
        <begin position="1"/>
        <end position="17"/>
    </location>
</feature>
<reference evidence="4 5" key="1">
    <citation type="submission" date="2015-05" db="EMBL/GenBank/DDBJ databases">
        <title>Draft genome sequence of Lampropedia sp. CT6, isolated from the microbial mat of a hot water spring, located at Manikaran, India.</title>
        <authorList>
            <person name="Tripathi C."/>
            <person name="Rani P."/>
            <person name="Mahato N.K."/>
            <person name="Lal R."/>
        </authorList>
    </citation>
    <scope>NUCLEOTIDE SEQUENCE [LARGE SCALE GENOMIC DNA]</scope>
    <source>
        <strain evidence="4 5">CT6</strain>
    </source>
</reference>
<comment type="catalytic activity">
    <reaction evidence="1">
        <text>a 3-(acyloxy)acyl derivative of bacterial toxin + H2O = a 3-hydroxyacyl derivative of bacterial toxin + a fatty acid + H(+)</text>
        <dbReference type="Rhea" id="RHEA:12032"/>
        <dbReference type="ChEBI" id="CHEBI:15377"/>
        <dbReference type="ChEBI" id="CHEBI:15378"/>
        <dbReference type="ChEBI" id="CHEBI:28868"/>
        <dbReference type="ChEBI" id="CHEBI:136853"/>
        <dbReference type="ChEBI" id="CHEBI:140675"/>
        <dbReference type="EC" id="3.1.1.77"/>
    </reaction>
</comment>
<dbReference type="Gene3D" id="2.40.160.20">
    <property type="match status" value="1"/>
</dbReference>
<keyword evidence="1" id="KW-0998">Cell outer membrane</keyword>
<accession>A0A0U1Q326</accession>
<comment type="subunit">
    <text evidence="1">Homodimer.</text>
</comment>
<dbReference type="GO" id="GO:0050528">
    <property type="term" value="F:acyloxyacyl hydrolase activity"/>
    <property type="evidence" value="ECO:0007669"/>
    <property type="project" value="UniProtKB-EC"/>
</dbReference>
<keyword evidence="1" id="KW-0378">Hydrolase</keyword>
<comment type="caution">
    <text evidence="4">The sequence shown here is derived from an EMBL/GenBank/DDBJ whole genome shotgun (WGS) entry which is preliminary data.</text>
</comment>
<proteinExistence type="inferred from homology"/>
<dbReference type="SUPFAM" id="SSF56925">
    <property type="entry name" value="OMPA-like"/>
    <property type="match status" value="1"/>
</dbReference>
<evidence type="ECO:0000313" key="4">
    <source>
        <dbReference type="EMBL" id="KKW69151.1"/>
    </source>
</evidence>
<dbReference type="RefSeq" id="WP_046740585.1">
    <property type="nucleotide sequence ID" value="NZ_LBNQ01000009.1"/>
</dbReference>
<dbReference type="STRING" id="1610491.AAV94_01855"/>
<feature type="site" description="Critical for activity" evidence="2">
    <location>
        <position position="155"/>
    </location>
</feature>
<dbReference type="AlphaFoldDB" id="A0A0U1Q326"/>
<keyword evidence="1" id="KW-0472">Membrane</keyword>
<dbReference type="Proteomes" id="UP000050580">
    <property type="component" value="Unassembled WGS sequence"/>
</dbReference>
<dbReference type="EMBL" id="LBNQ01000009">
    <property type="protein sequence ID" value="KKW69151.1"/>
    <property type="molecule type" value="Genomic_DNA"/>
</dbReference>
<dbReference type="EC" id="3.1.1.77" evidence="1"/>
<organism evidence="4 5">
    <name type="scientific">Lampropedia cohaerens</name>
    <dbReference type="NCBI Taxonomy" id="1610491"/>
    <lineage>
        <taxon>Bacteria</taxon>
        <taxon>Pseudomonadati</taxon>
        <taxon>Pseudomonadota</taxon>
        <taxon>Betaproteobacteria</taxon>
        <taxon>Burkholderiales</taxon>
        <taxon>Comamonadaceae</taxon>
        <taxon>Lampropedia</taxon>
    </lineage>
</organism>
<keyword evidence="3" id="KW-0732">Signal</keyword>
<evidence type="ECO:0000256" key="3">
    <source>
        <dbReference type="SAM" id="SignalP"/>
    </source>
</evidence>
<keyword evidence="5" id="KW-1185">Reference proteome</keyword>
<dbReference type="InterPro" id="IPR011250">
    <property type="entry name" value="OMP/PagP_B-barrel"/>
</dbReference>
<evidence type="ECO:0000313" key="5">
    <source>
        <dbReference type="Proteomes" id="UP000050580"/>
    </source>
</evidence>
<dbReference type="GO" id="GO:0009279">
    <property type="term" value="C:cell outer membrane"/>
    <property type="evidence" value="ECO:0007669"/>
    <property type="project" value="UniProtKB-SubCell"/>
</dbReference>
<dbReference type="PIRSF" id="PIRSF029681">
    <property type="entry name" value="PagL"/>
    <property type="match status" value="1"/>
</dbReference>
<dbReference type="InterPro" id="IPR018550">
    <property type="entry name" value="Lipid-A_deacylase-rel"/>
</dbReference>
<evidence type="ECO:0000256" key="2">
    <source>
        <dbReference type="PIRSR" id="PIRSR029681-2"/>
    </source>
</evidence>
<sequence>MAAWAAVAVLCAPAAFAQEAAGGDRGAMSVQFGIGEHYGRAGLNYETPALWQTSLGSGWGRLTLVGEFGIAYWRADGNRTDKDAWQVSATPLLRWWPGASQRFYAEAGIGATFFSTTRFANKTISTAFQFGDHLGVGYRISADKEIGVRFSHFSNAGIKRPNPGLNLVQLKYKQRF</sequence>
<evidence type="ECO:0000256" key="1">
    <source>
        <dbReference type="PIRNR" id="PIRNR029681"/>
    </source>
</evidence>
<gene>
    <name evidence="4" type="ORF">AAV94_01855</name>
</gene>
<comment type="similarity">
    <text evidence="1">Belongs to the PagL family.</text>
</comment>
<feature type="chain" id="PRO_5006713106" description="Lipid A deacylase" evidence="3">
    <location>
        <begin position="18"/>
        <end position="176"/>
    </location>
</feature>
<comment type="subcellular location">
    <subcellularLocation>
        <location evidence="1">Cell outer membrane</location>
        <topology evidence="1">Multi-pass membrane protein</topology>
    </subcellularLocation>
</comment>
<dbReference type="Pfam" id="PF09411">
    <property type="entry name" value="PagL"/>
    <property type="match status" value="1"/>
</dbReference>
<comment type="function">
    <text evidence="1">Has lipid A 3-O-deacylase activity. Hydrolyzes the ester bond at the 3 position of lipid A, a bioactive component of lipopolysaccharide (LPS), thereby releasing the primary fatty acyl moiety.</text>
</comment>
<protein>
    <recommendedName>
        <fullName evidence="1">Lipid A deacylase</fullName>
        <ecNumber evidence="1">3.1.1.77</ecNumber>
    </recommendedName>
    <alternativeName>
        <fullName evidence="1">LPS 3-O-deacylase</fullName>
    </alternativeName>
    <alternativeName>
        <fullName evidence="1">Outer membrane enzyme</fullName>
    </alternativeName>
</protein>